<protein>
    <submittedName>
        <fullName evidence="2">Uncharacterized protein</fullName>
    </submittedName>
</protein>
<evidence type="ECO:0000313" key="2">
    <source>
        <dbReference type="EMBL" id="MFC5666533.1"/>
    </source>
</evidence>
<evidence type="ECO:0000313" key="3">
    <source>
        <dbReference type="Proteomes" id="UP001595975"/>
    </source>
</evidence>
<reference evidence="3" key="1">
    <citation type="journal article" date="2019" name="Int. J. Syst. Evol. Microbiol.">
        <title>The Global Catalogue of Microorganisms (GCM) 10K type strain sequencing project: providing services to taxonomists for standard genome sequencing and annotation.</title>
        <authorList>
            <consortium name="The Broad Institute Genomics Platform"/>
            <consortium name="The Broad Institute Genome Sequencing Center for Infectious Disease"/>
            <person name="Wu L."/>
            <person name="Ma J."/>
        </authorList>
    </citation>
    <scope>NUCLEOTIDE SEQUENCE [LARGE SCALE GENOMIC DNA]</scope>
    <source>
        <strain evidence="3">CGMCC 4.1437</strain>
    </source>
</reference>
<comment type="caution">
    <text evidence="2">The sequence shown here is derived from an EMBL/GenBank/DDBJ whole genome shotgun (WGS) entry which is preliminary data.</text>
</comment>
<name>A0ABW0XA25_9ACTN</name>
<accession>A0ABW0XA25</accession>
<dbReference type="RefSeq" id="WP_380228218.1">
    <property type="nucleotide sequence ID" value="NZ_JBHSOF010000041.1"/>
</dbReference>
<feature type="compositionally biased region" description="Basic and acidic residues" evidence="1">
    <location>
        <begin position="1"/>
        <end position="10"/>
    </location>
</feature>
<gene>
    <name evidence="2" type="ORF">ACFP3U_26640</name>
</gene>
<keyword evidence="3" id="KW-1185">Reference proteome</keyword>
<feature type="compositionally biased region" description="Pro residues" evidence="1">
    <location>
        <begin position="11"/>
        <end position="21"/>
    </location>
</feature>
<organism evidence="2 3">
    <name type="scientific">Kitasatospora misakiensis</name>
    <dbReference type="NCBI Taxonomy" id="67330"/>
    <lineage>
        <taxon>Bacteria</taxon>
        <taxon>Bacillati</taxon>
        <taxon>Actinomycetota</taxon>
        <taxon>Actinomycetes</taxon>
        <taxon>Kitasatosporales</taxon>
        <taxon>Streptomycetaceae</taxon>
        <taxon>Kitasatospora</taxon>
    </lineage>
</organism>
<dbReference type="Proteomes" id="UP001595975">
    <property type="component" value="Unassembled WGS sequence"/>
</dbReference>
<sequence>MGDRSGRAAPEDPPSSAPTPARPRVRLPGFVSDEEIGLGDVIKHATTSLGVRPCGGCARRAETLNRWVGFGGRRGS</sequence>
<feature type="region of interest" description="Disordered" evidence="1">
    <location>
        <begin position="1"/>
        <end position="26"/>
    </location>
</feature>
<proteinExistence type="predicted"/>
<evidence type="ECO:0000256" key="1">
    <source>
        <dbReference type="SAM" id="MobiDB-lite"/>
    </source>
</evidence>
<dbReference type="EMBL" id="JBHSOF010000041">
    <property type="protein sequence ID" value="MFC5666533.1"/>
    <property type="molecule type" value="Genomic_DNA"/>
</dbReference>